<dbReference type="Pfam" id="PF14403">
    <property type="entry name" value="CP_ATPgrasp_2"/>
    <property type="match status" value="1"/>
</dbReference>
<comment type="caution">
    <text evidence="3">The sequence shown here is derived from an EMBL/GenBank/DDBJ whole genome shotgun (WGS) entry which is preliminary data.</text>
</comment>
<gene>
    <name evidence="3" type="ORF">MUY27_16455</name>
</gene>
<evidence type="ECO:0000313" key="4">
    <source>
        <dbReference type="Proteomes" id="UP001139450"/>
    </source>
</evidence>
<dbReference type="RefSeq" id="WP_245131806.1">
    <property type="nucleotide sequence ID" value="NZ_JALJEJ010000009.1"/>
</dbReference>
<name>A0A9X1X525_9SPHI</name>
<feature type="domain" description="Circularly permuted ATP-grasp type 2" evidence="2">
    <location>
        <begin position="83"/>
        <end position="459"/>
    </location>
</feature>
<dbReference type="PIRSF" id="PIRSF005522">
    <property type="entry name" value="UCP005522"/>
    <property type="match status" value="1"/>
</dbReference>
<dbReference type="InterPro" id="IPR051680">
    <property type="entry name" value="ATP-dep_Glu-Cys_Ligase-2"/>
</dbReference>
<keyword evidence="4" id="KW-1185">Reference proteome</keyword>
<dbReference type="PANTHER" id="PTHR34595:SF7">
    <property type="entry name" value="SLL1039 PROTEIN"/>
    <property type="match status" value="1"/>
</dbReference>
<feature type="region of interest" description="Disordered" evidence="1">
    <location>
        <begin position="470"/>
        <end position="493"/>
    </location>
</feature>
<proteinExistence type="predicted"/>
<dbReference type="EMBL" id="JALJEJ010000009">
    <property type="protein sequence ID" value="MCJ8211312.1"/>
    <property type="molecule type" value="Genomic_DNA"/>
</dbReference>
<dbReference type="AlphaFoldDB" id="A0A9X1X525"/>
<evidence type="ECO:0000313" key="3">
    <source>
        <dbReference type="EMBL" id="MCJ8211312.1"/>
    </source>
</evidence>
<evidence type="ECO:0000256" key="1">
    <source>
        <dbReference type="SAM" id="MobiDB-lite"/>
    </source>
</evidence>
<organism evidence="3 4">
    <name type="scientific">Mucilaginibacter straminoryzae</name>
    <dbReference type="NCBI Taxonomy" id="2932774"/>
    <lineage>
        <taxon>Bacteria</taxon>
        <taxon>Pseudomonadati</taxon>
        <taxon>Bacteroidota</taxon>
        <taxon>Sphingobacteriia</taxon>
        <taxon>Sphingobacteriales</taxon>
        <taxon>Sphingobacteriaceae</taxon>
        <taxon>Mucilaginibacter</taxon>
    </lineage>
</organism>
<evidence type="ECO:0000259" key="2">
    <source>
        <dbReference type="Pfam" id="PF14403"/>
    </source>
</evidence>
<dbReference type="SUPFAM" id="SSF56059">
    <property type="entry name" value="Glutathione synthetase ATP-binding domain-like"/>
    <property type="match status" value="1"/>
</dbReference>
<dbReference type="Proteomes" id="UP001139450">
    <property type="component" value="Unassembled WGS sequence"/>
</dbReference>
<dbReference type="InterPro" id="IPR016450">
    <property type="entry name" value="UCP005522"/>
</dbReference>
<protein>
    <submittedName>
        <fullName evidence="3">Circularly permuted type 2 ATP-grasp protein</fullName>
    </submittedName>
</protein>
<dbReference type="PANTHER" id="PTHR34595">
    <property type="entry name" value="BLR5612 PROTEIN"/>
    <property type="match status" value="1"/>
</dbReference>
<dbReference type="Gene3D" id="3.30.1490.270">
    <property type="match status" value="1"/>
</dbReference>
<reference evidence="3" key="1">
    <citation type="submission" date="2022-04" db="EMBL/GenBank/DDBJ databases">
        <title>Mucilaginibacter sp. RS28 isolated from freshwater.</title>
        <authorList>
            <person name="Ko S.-R."/>
        </authorList>
    </citation>
    <scope>NUCLEOTIDE SEQUENCE</scope>
    <source>
        <strain evidence="3">RS28</strain>
    </source>
</reference>
<dbReference type="InterPro" id="IPR025841">
    <property type="entry name" value="CP_ATPgrasp_2"/>
</dbReference>
<sequence>MQESDFFNGYKAISNVWDEMYASNLAVRSPYERVIDYLALESVEDLNKKEELAQRLFMKQGITFTVYNSGEGIEKIFPFDIIPRIITSAEWDFVEKGIKQRLTALNLFLKDIYHNQFIVKDNIVPIDVIYSCPHFLREMYQVGVPYDIYVHIAGIDLIRDENGDFLVLEDNLRTPSGVSYMLENREITKRLFPDLLPSCGVRGVNEYPTLLYKNLQSLSPRQISNPTVVLLSPGIYNSAYFEHTTLARLMGVELVEGRDLVVNNQKVYMKTTIGLQQVDVIYRRVDDEFLDPLVFKPESILGVAGIMGAYRKGNVAIVNAIGNGVADDKAIYSYVPDMIRYYLNEEPILKNVPTYRLSNPDAREFVFANINKMVVKKTNESGGYGMLMGHAASEQEIERYKQEILKAPRNFIAQPTIALSTAPCYIQGKLQPRRIDLRPYALCGPSGIEIVPGGLTRVALKEGSLVVNSSQGGGSKDTWVLTPPSPKGEVTKI</sequence>
<dbReference type="Gene3D" id="3.40.50.11290">
    <property type="match status" value="1"/>
</dbReference>
<accession>A0A9X1X525</accession>